<keyword evidence="1" id="KW-0862">Zinc</keyword>
<keyword evidence="2" id="KW-0746">Sphingolipid metabolism</keyword>
<comment type="cofactor">
    <cofactor evidence="1">
        <name>Zn(2+)</name>
        <dbReference type="ChEBI" id="CHEBI:29105"/>
    </cofactor>
    <text evidence="1">Binds 1 zinc ion per subunit.</text>
</comment>
<dbReference type="GO" id="GO:0046514">
    <property type="term" value="P:ceramide catabolic process"/>
    <property type="evidence" value="ECO:0007669"/>
    <property type="project" value="InterPro"/>
</dbReference>
<sequence>MEISFSQEKLNLQAGMKIAGYGGRVACGVNDDLNARVIVFKEDGEFYPLIQLDLLAIDYYFSDLIKKNIEEKLTIKKENIMINCSHTHSGIAGVVNTDLNINKRYLGTFDKFNEDLANKIIEKIITSIEKSQNSMEKFKIYYNKKTVEGICTDRNNPSNYIDNLLQTINIETESKRKAVIYNYACHPTVMEGANKYITADFVGETSKILEDGGVAVAMFYNGACGNISTRFTKKESSFNEVKRIGGTLGVEVLKLIEDNKEELELSKITIKSKTISLKVKEIGTEESIRAKMSQIEVKIKEALDKGLDKNNIKPYYFELEGARRNLDLLGSFEDIKTIDLKVSFLKANDVYMVYIPGELFSSLGDKIKNEFSDKKVIIVTYSNGYIGYIPDEDAYEKGCFEVMLSPLDKGEGEKLVYDVINFIKNS</sequence>
<evidence type="ECO:0000313" key="5">
    <source>
        <dbReference type="Proteomes" id="UP000512286"/>
    </source>
</evidence>
<keyword evidence="2" id="KW-0378">Hydrolase</keyword>
<reference evidence="4 5" key="1">
    <citation type="submission" date="2020-07" db="EMBL/GenBank/DDBJ databases">
        <title>Electron transfer.</title>
        <authorList>
            <person name="Huang L."/>
            <person name="Liu X."/>
            <person name="Zhou S."/>
        </authorList>
    </citation>
    <scope>NUCLEOTIDE SEQUENCE [LARGE SCALE GENOMIC DNA]</scope>
    <source>
        <strain evidence="4 5">Lx1</strain>
    </source>
</reference>
<evidence type="ECO:0000259" key="3">
    <source>
        <dbReference type="Pfam" id="PF04734"/>
    </source>
</evidence>
<dbReference type="InterPro" id="IPR006823">
    <property type="entry name" value="Ceramidase_alk"/>
</dbReference>
<comment type="similarity">
    <text evidence="2">Belongs to the neutral ceramidase family.</text>
</comment>
<dbReference type="GO" id="GO:0017040">
    <property type="term" value="F:N-acylsphingosine amidohydrolase activity"/>
    <property type="evidence" value="ECO:0007669"/>
    <property type="project" value="UniProtKB-UniRule"/>
</dbReference>
<dbReference type="Pfam" id="PF04734">
    <property type="entry name" value="Ceramidase_alk"/>
    <property type="match status" value="1"/>
</dbReference>
<evidence type="ECO:0000256" key="2">
    <source>
        <dbReference type="RuleBase" id="RU366019"/>
    </source>
</evidence>
<feature type="binding site" evidence="1">
    <location>
        <position position="186"/>
    </location>
    <ligand>
        <name>Zn(2+)</name>
        <dbReference type="ChEBI" id="CHEBI:29105"/>
    </ligand>
</feature>
<dbReference type="PANTHER" id="PTHR12670:SF1">
    <property type="entry name" value="NEUTRAL CERAMIDASE"/>
    <property type="match status" value="1"/>
</dbReference>
<dbReference type="GO" id="GO:0042759">
    <property type="term" value="P:long-chain fatty acid biosynthetic process"/>
    <property type="evidence" value="ECO:0007669"/>
    <property type="project" value="TreeGrafter"/>
</dbReference>
<dbReference type="InterPro" id="IPR031329">
    <property type="entry name" value="NEUT/ALK_ceramidase_N"/>
</dbReference>
<accession>A0A7D6ZPH2</accession>
<dbReference type="Proteomes" id="UP000512286">
    <property type="component" value="Chromosome"/>
</dbReference>
<feature type="domain" description="Neutral/alkaline non-lysosomal ceramidase N-terminal" evidence="3">
    <location>
        <begin position="15"/>
        <end position="211"/>
    </location>
</feature>
<keyword evidence="2" id="KW-0443">Lipid metabolism</keyword>
<comment type="catalytic activity">
    <reaction evidence="2">
        <text>an N-acylsphing-4-enine + H2O = sphing-4-enine + a fatty acid</text>
        <dbReference type="Rhea" id="RHEA:20856"/>
        <dbReference type="ChEBI" id="CHEBI:15377"/>
        <dbReference type="ChEBI" id="CHEBI:28868"/>
        <dbReference type="ChEBI" id="CHEBI:52639"/>
        <dbReference type="ChEBI" id="CHEBI:57756"/>
        <dbReference type="EC" id="3.5.1.23"/>
    </reaction>
</comment>
<dbReference type="GO" id="GO:0046512">
    <property type="term" value="P:sphingosine biosynthetic process"/>
    <property type="evidence" value="ECO:0007669"/>
    <property type="project" value="TreeGrafter"/>
</dbReference>
<gene>
    <name evidence="4" type="ORF">HZF06_20325</name>
</gene>
<dbReference type="PANTHER" id="PTHR12670">
    <property type="entry name" value="CERAMIDASE"/>
    <property type="match status" value="1"/>
</dbReference>
<dbReference type="EC" id="3.5.1.23" evidence="2"/>
<evidence type="ECO:0000256" key="1">
    <source>
        <dbReference type="PIRSR" id="PIRSR606823-2"/>
    </source>
</evidence>
<organism evidence="4 5">
    <name type="scientific">Clostridium intestinale</name>
    <dbReference type="NCBI Taxonomy" id="36845"/>
    <lineage>
        <taxon>Bacteria</taxon>
        <taxon>Bacillati</taxon>
        <taxon>Bacillota</taxon>
        <taxon>Clostridia</taxon>
        <taxon>Eubacteriales</taxon>
        <taxon>Clostridiaceae</taxon>
        <taxon>Clostridium</taxon>
    </lineage>
</organism>
<protein>
    <recommendedName>
        <fullName evidence="2">Neutral ceramidase</fullName>
        <ecNumber evidence="2">3.5.1.23</ecNumber>
    </recommendedName>
</protein>
<name>A0A7D6ZPH2_9CLOT</name>
<evidence type="ECO:0000313" key="4">
    <source>
        <dbReference type="EMBL" id="QLY79363.1"/>
    </source>
</evidence>
<dbReference type="EMBL" id="CP059378">
    <property type="protein sequence ID" value="QLY79363.1"/>
    <property type="molecule type" value="Genomic_DNA"/>
</dbReference>
<dbReference type="GO" id="GO:0046872">
    <property type="term" value="F:metal ion binding"/>
    <property type="evidence" value="ECO:0007669"/>
    <property type="project" value="UniProtKB-KW"/>
</dbReference>
<keyword evidence="1" id="KW-0479">Metal-binding</keyword>
<dbReference type="AlphaFoldDB" id="A0A7D6ZPH2"/>
<dbReference type="GO" id="GO:0005576">
    <property type="term" value="C:extracellular region"/>
    <property type="evidence" value="ECO:0007669"/>
    <property type="project" value="TreeGrafter"/>
</dbReference>
<proteinExistence type="inferred from homology"/>
<dbReference type="GO" id="GO:0016020">
    <property type="term" value="C:membrane"/>
    <property type="evidence" value="ECO:0007669"/>
    <property type="project" value="GOC"/>
</dbReference>
<dbReference type="KEGG" id="cint:HZF06_20325"/>
<dbReference type="RefSeq" id="WP_181601529.1">
    <property type="nucleotide sequence ID" value="NZ_CP059378.1"/>
</dbReference>
<feature type="binding site" evidence="1">
    <location>
        <position position="86"/>
    </location>
    <ligand>
        <name>Zn(2+)</name>
        <dbReference type="ChEBI" id="CHEBI:29105"/>
    </ligand>
</feature>